<evidence type="ECO:0000256" key="1">
    <source>
        <dbReference type="SAM" id="MobiDB-lite"/>
    </source>
</evidence>
<feature type="compositionally biased region" description="Low complexity" evidence="1">
    <location>
        <begin position="21"/>
        <end position="32"/>
    </location>
</feature>
<gene>
    <name evidence="2" type="ORF">KC01_LOCUS9591</name>
</gene>
<reference evidence="2 3" key="1">
    <citation type="submission" date="2024-04" db="EMBL/GenBank/DDBJ databases">
        <authorList>
            <person name="Waldvogel A.-M."/>
            <person name="Schoenle A."/>
        </authorList>
    </citation>
    <scope>NUCLEOTIDE SEQUENCE [LARGE SCALE GENOMIC DNA]</scope>
</reference>
<protein>
    <submittedName>
        <fullName evidence="2">Uncharacterized protein</fullName>
    </submittedName>
</protein>
<feature type="compositionally biased region" description="Polar residues" evidence="1">
    <location>
        <begin position="1"/>
        <end position="20"/>
    </location>
</feature>
<feature type="compositionally biased region" description="Basic and acidic residues" evidence="1">
    <location>
        <begin position="61"/>
        <end position="74"/>
    </location>
</feature>
<feature type="region of interest" description="Disordered" evidence="1">
    <location>
        <begin position="1"/>
        <end position="83"/>
    </location>
</feature>
<accession>A0AAV2JLL8</accession>
<evidence type="ECO:0000313" key="2">
    <source>
        <dbReference type="EMBL" id="CAL1578447.1"/>
    </source>
</evidence>
<sequence length="83" mass="8967">MIYKNMTTPKATLLSSSPFTDKSSNSEDWSSSGEEDGFVRSSQASSTGSCKGSSPGSLRSLKRDQDHSDPHGNRSESTFNFPD</sequence>
<evidence type="ECO:0000313" key="3">
    <source>
        <dbReference type="Proteomes" id="UP001497482"/>
    </source>
</evidence>
<keyword evidence="3" id="KW-1185">Reference proteome</keyword>
<name>A0AAV2JLL8_KNICA</name>
<organism evidence="2 3">
    <name type="scientific">Knipowitschia caucasica</name>
    <name type="common">Caucasian dwarf goby</name>
    <name type="synonym">Pomatoschistus caucasicus</name>
    <dbReference type="NCBI Taxonomy" id="637954"/>
    <lineage>
        <taxon>Eukaryota</taxon>
        <taxon>Metazoa</taxon>
        <taxon>Chordata</taxon>
        <taxon>Craniata</taxon>
        <taxon>Vertebrata</taxon>
        <taxon>Euteleostomi</taxon>
        <taxon>Actinopterygii</taxon>
        <taxon>Neopterygii</taxon>
        <taxon>Teleostei</taxon>
        <taxon>Neoteleostei</taxon>
        <taxon>Acanthomorphata</taxon>
        <taxon>Gobiaria</taxon>
        <taxon>Gobiiformes</taxon>
        <taxon>Gobioidei</taxon>
        <taxon>Gobiidae</taxon>
        <taxon>Gobiinae</taxon>
        <taxon>Knipowitschia</taxon>
    </lineage>
</organism>
<dbReference type="Proteomes" id="UP001497482">
    <property type="component" value="Chromosome 13"/>
</dbReference>
<dbReference type="EMBL" id="OZ035835">
    <property type="protein sequence ID" value="CAL1578447.1"/>
    <property type="molecule type" value="Genomic_DNA"/>
</dbReference>
<dbReference type="AlphaFoldDB" id="A0AAV2JLL8"/>
<proteinExistence type="predicted"/>
<feature type="compositionally biased region" description="Polar residues" evidence="1">
    <location>
        <begin position="40"/>
        <end position="57"/>
    </location>
</feature>